<sequence>MNAKRVIYGFCVYGTMAKSVNRVFYFFLGTSDLPTWSQSGRFSKNLKCLIT</sequence>
<reference evidence="1" key="2">
    <citation type="journal article" date="2015" name="Fish Shellfish Immunol.">
        <title>Early steps in the European eel (Anguilla anguilla)-Vibrio vulnificus interaction in the gills: Role of the RtxA13 toxin.</title>
        <authorList>
            <person name="Callol A."/>
            <person name="Pajuelo D."/>
            <person name="Ebbesson L."/>
            <person name="Teles M."/>
            <person name="MacKenzie S."/>
            <person name="Amaro C."/>
        </authorList>
    </citation>
    <scope>NUCLEOTIDE SEQUENCE</scope>
</reference>
<evidence type="ECO:0000313" key="1">
    <source>
        <dbReference type="EMBL" id="JAH66896.1"/>
    </source>
</evidence>
<protein>
    <submittedName>
        <fullName evidence="1">Uncharacterized protein</fullName>
    </submittedName>
</protein>
<accession>A0A0E9UMC2</accession>
<proteinExistence type="predicted"/>
<dbReference type="EMBL" id="GBXM01041681">
    <property type="protein sequence ID" value="JAH66896.1"/>
    <property type="molecule type" value="Transcribed_RNA"/>
</dbReference>
<dbReference type="AlphaFoldDB" id="A0A0E9UMC2"/>
<name>A0A0E9UMC2_ANGAN</name>
<reference evidence="1" key="1">
    <citation type="submission" date="2014-11" db="EMBL/GenBank/DDBJ databases">
        <authorList>
            <person name="Amaro Gonzalez C."/>
        </authorList>
    </citation>
    <scope>NUCLEOTIDE SEQUENCE</scope>
</reference>
<organism evidence="1">
    <name type="scientific">Anguilla anguilla</name>
    <name type="common">European freshwater eel</name>
    <name type="synonym">Muraena anguilla</name>
    <dbReference type="NCBI Taxonomy" id="7936"/>
    <lineage>
        <taxon>Eukaryota</taxon>
        <taxon>Metazoa</taxon>
        <taxon>Chordata</taxon>
        <taxon>Craniata</taxon>
        <taxon>Vertebrata</taxon>
        <taxon>Euteleostomi</taxon>
        <taxon>Actinopterygii</taxon>
        <taxon>Neopterygii</taxon>
        <taxon>Teleostei</taxon>
        <taxon>Anguilliformes</taxon>
        <taxon>Anguillidae</taxon>
        <taxon>Anguilla</taxon>
    </lineage>
</organism>